<feature type="region of interest" description="Disordered" evidence="14">
    <location>
        <begin position="1358"/>
        <end position="1384"/>
    </location>
</feature>
<comment type="caution">
    <text evidence="16">The sequence shown here is derived from an EMBL/GenBank/DDBJ whole genome shotgun (WGS) entry which is preliminary data.</text>
</comment>
<feature type="domain" description="Peptidase M14" evidence="15">
    <location>
        <begin position="335"/>
        <end position="606"/>
    </location>
</feature>
<evidence type="ECO:0000259" key="15">
    <source>
        <dbReference type="PROSITE" id="PS52035"/>
    </source>
</evidence>
<dbReference type="Pfam" id="PF00067">
    <property type="entry name" value="p450"/>
    <property type="match status" value="2"/>
</dbReference>
<comment type="similarity">
    <text evidence="2 12">Belongs to the peptidase M14 family.</text>
</comment>
<evidence type="ECO:0000256" key="6">
    <source>
        <dbReference type="ARBA" id="ARBA00022723"/>
    </source>
</evidence>
<dbReference type="PRINTS" id="PR00385">
    <property type="entry name" value="P450"/>
</dbReference>
<dbReference type="InterPro" id="IPR050821">
    <property type="entry name" value="Cytosolic_carboxypeptidase"/>
</dbReference>
<keyword evidence="7" id="KW-0378">Hydrolase</keyword>
<feature type="compositionally biased region" description="Polar residues" evidence="14">
    <location>
        <begin position="1039"/>
        <end position="1057"/>
    </location>
</feature>
<keyword evidence="8" id="KW-0862">Zinc</keyword>
<dbReference type="GO" id="GO:0008270">
    <property type="term" value="F:zinc ion binding"/>
    <property type="evidence" value="ECO:0007669"/>
    <property type="project" value="InterPro"/>
</dbReference>
<dbReference type="PROSITE" id="PS00086">
    <property type="entry name" value="CYTOCHROME_P450"/>
    <property type="match status" value="1"/>
</dbReference>
<keyword evidence="13" id="KW-0175">Coiled coil</keyword>
<feature type="coiled-coil region" evidence="13">
    <location>
        <begin position="896"/>
        <end position="941"/>
    </location>
</feature>
<dbReference type="GO" id="GO:0005506">
    <property type="term" value="F:iron ion binding"/>
    <property type="evidence" value="ECO:0007669"/>
    <property type="project" value="InterPro"/>
</dbReference>
<dbReference type="CDD" id="cd06907">
    <property type="entry name" value="M14_AGBL2-3_like"/>
    <property type="match status" value="1"/>
</dbReference>
<evidence type="ECO:0000313" key="17">
    <source>
        <dbReference type="Proteomes" id="UP001258017"/>
    </source>
</evidence>
<feature type="region of interest" description="Disordered" evidence="14">
    <location>
        <begin position="1039"/>
        <end position="1065"/>
    </location>
</feature>
<dbReference type="InterPro" id="IPR000834">
    <property type="entry name" value="Peptidase_M14"/>
</dbReference>
<dbReference type="PRINTS" id="PR00463">
    <property type="entry name" value="EP450I"/>
</dbReference>
<dbReference type="GO" id="GO:0004497">
    <property type="term" value="F:monooxygenase activity"/>
    <property type="evidence" value="ECO:0007669"/>
    <property type="project" value="UniProtKB-KW"/>
</dbReference>
<feature type="region of interest" description="Disordered" evidence="14">
    <location>
        <begin position="631"/>
        <end position="689"/>
    </location>
</feature>
<dbReference type="CDD" id="cd20628">
    <property type="entry name" value="CYP4"/>
    <property type="match status" value="1"/>
</dbReference>
<keyword evidence="9" id="KW-0560">Oxidoreductase</keyword>
<name>A0AAD9R9L8_9HYME</name>
<gene>
    <name evidence="16" type="ORF">KPH14_011899</name>
</gene>
<keyword evidence="11" id="KW-0408">Iron</keyword>
<dbReference type="Gene3D" id="2.60.40.3120">
    <property type="match status" value="1"/>
</dbReference>
<feature type="active site" description="Proton donor/acceptor" evidence="12">
    <location>
        <position position="570"/>
    </location>
</feature>
<feature type="compositionally biased region" description="Polar residues" evidence="14">
    <location>
        <begin position="1375"/>
        <end position="1384"/>
    </location>
</feature>
<evidence type="ECO:0000256" key="12">
    <source>
        <dbReference type="PROSITE-ProRule" id="PRU01379"/>
    </source>
</evidence>
<evidence type="ECO:0000256" key="8">
    <source>
        <dbReference type="ARBA" id="ARBA00022833"/>
    </source>
</evidence>
<evidence type="ECO:0000256" key="1">
    <source>
        <dbReference type="ARBA" id="ARBA00001947"/>
    </source>
</evidence>
<dbReference type="Gene3D" id="3.40.630.10">
    <property type="entry name" value="Zn peptidases"/>
    <property type="match status" value="1"/>
</dbReference>
<dbReference type="SUPFAM" id="SSF48264">
    <property type="entry name" value="Cytochrome P450"/>
    <property type="match status" value="1"/>
</dbReference>
<evidence type="ECO:0000256" key="11">
    <source>
        <dbReference type="PIRSR" id="PIRSR602401-1"/>
    </source>
</evidence>
<reference evidence="16" key="2">
    <citation type="journal article" date="2023" name="Commun. Biol.">
        <title>Intrasexual cuticular hydrocarbon dimorphism in a wasp sheds light on hydrocarbon biosynthesis genes in Hymenoptera.</title>
        <authorList>
            <person name="Moris V.C."/>
            <person name="Podsiadlowski L."/>
            <person name="Martin S."/>
            <person name="Oeyen J.P."/>
            <person name="Donath A."/>
            <person name="Petersen M."/>
            <person name="Wilbrandt J."/>
            <person name="Misof B."/>
            <person name="Liedtke D."/>
            <person name="Thamm M."/>
            <person name="Scheiner R."/>
            <person name="Schmitt T."/>
            <person name="Niehuis O."/>
        </authorList>
    </citation>
    <scope>NUCLEOTIDE SEQUENCE</scope>
    <source>
        <strain evidence="16">GBR_01_08_01A</strain>
    </source>
</reference>
<evidence type="ECO:0000256" key="4">
    <source>
        <dbReference type="ARBA" id="ARBA00022645"/>
    </source>
</evidence>
<evidence type="ECO:0000256" key="14">
    <source>
        <dbReference type="SAM" id="MobiDB-lite"/>
    </source>
</evidence>
<evidence type="ECO:0000313" key="16">
    <source>
        <dbReference type="EMBL" id="KAK2575636.1"/>
    </source>
</evidence>
<dbReference type="Pfam" id="PF18027">
    <property type="entry name" value="Pepdidase_M14_N"/>
    <property type="match status" value="1"/>
</dbReference>
<evidence type="ECO:0000256" key="13">
    <source>
        <dbReference type="SAM" id="Coils"/>
    </source>
</evidence>
<organism evidence="16 17">
    <name type="scientific">Odynerus spinipes</name>
    <dbReference type="NCBI Taxonomy" id="1348599"/>
    <lineage>
        <taxon>Eukaryota</taxon>
        <taxon>Metazoa</taxon>
        <taxon>Ecdysozoa</taxon>
        <taxon>Arthropoda</taxon>
        <taxon>Hexapoda</taxon>
        <taxon>Insecta</taxon>
        <taxon>Pterygota</taxon>
        <taxon>Neoptera</taxon>
        <taxon>Endopterygota</taxon>
        <taxon>Hymenoptera</taxon>
        <taxon>Apocrita</taxon>
        <taxon>Aculeata</taxon>
        <taxon>Vespoidea</taxon>
        <taxon>Vespidae</taxon>
        <taxon>Eumeninae</taxon>
        <taxon>Odynerus</taxon>
    </lineage>
</organism>
<evidence type="ECO:0000256" key="7">
    <source>
        <dbReference type="ARBA" id="ARBA00022801"/>
    </source>
</evidence>
<comment type="cofactor">
    <cofactor evidence="11">
        <name>heme</name>
        <dbReference type="ChEBI" id="CHEBI:30413"/>
    </cofactor>
</comment>
<evidence type="ECO:0000256" key="3">
    <source>
        <dbReference type="ARBA" id="ARBA00010617"/>
    </source>
</evidence>
<dbReference type="InterPro" id="IPR001128">
    <property type="entry name" value="Cyt_P450"/>
</dbReference>
<dbReference type="GO" id="GO:0004181">
    <property type="term" value="F:metallocarboxypeptidase activity"/>
    <property type="evidence" value="ECO:0007669"/>
    <property type="project" value="InterPro"/>
</dbReference>
<keyword evidence="10" id="KW-0482">Metalloprotease</keyword>
<dbReference type="GO" id="GO:0020037">
    <property type="term" value="F:heme binding"/>
    <property type="evidence" value="ECO:0007669"/>
    <property type="project" value="InterPro"/>
</dbReference>
<dbReference type="InterPro" id="IPR002401">
    <property type="entry name" value="Cyt_P450_E_grp-I"/>
</dbReference>
<comment type="similarity">
    <text evidence="3">Belongs to the cytochrome P450 family.</text>
</comment>
<keyword evidence="17" id="KW-1185">Reference proteome</keyword>
<dbReference type="FunFam" id="3.40.630.10:FF:000011">
    <property type="entry name" value="cytosolic carboxypeptidase 2 isoform X1"/>
    <property type="match status" value="1"/>
</dbReference>
<evidence type="ECO:0000256" key="2">
    <source>
        <dbReference type="ARBA" id="ARBA00005988"/>
    </source>
</evidence>
<proteinExistence type="inferred from homology"/>
<dbReference type="PROSITE" id="PS52035">
    <property type="entry name" value="PEPTIDASE_M14"/>
    <property type="match status" value="1"/>
</dbReference>
<dbReference type="InterPro" id="IPR017972">
    <property type="entry name" value="Cyt_P450_CS"/>
</dbReference>
<feature type="region of interest" description="Disordered" evidence="14">
    <location>
        <begin position="991"/>
        <end position="1011"/>
    </location>
</feature>
<keyword evidence="6 11" id="KW-0479">Metal-binding</keyword>
<feature type="binding site" description="axial binding residue" evidence="11">
    <location>
        <position position="1578"/>
    </location>
    <ligand>
        <name>heme</name>
        <dbReference type="ChEBI" id="CHEBI:30413"/>
    </ligand>
    <ligandPart>
        <name>Fe</name>
        <dbReference type="ChEBI" id="CHEBI:18248"/>
    </ligandPart>
</feature>
<dbReference type="InterPro" id="IPR040626">
    <property type="entry name" value="Pepdidase_M14_N"/>
</dbReference>
<dbReference type="GO" id="GO:0006508">
    <property type="term" value="P:proteolysis"/>
    <property type="evidence" value="ECO:0007669"/>
    <property type="project" value="UniProtKB-KW"/>
</dbReference>
<dbReference type="GO" id="GO:0016705">
    <property type="term" value="F:oxidoreductase activity, acting on paired donors, with incorporation or reduction of molecular oxygen"/>
    <property type="evidence" value="ECO:0007669"/>
    <property type="project" value="InterPro"/>
</dbReference>
<keyword evidence="11" id="KW-0349">Heme</keyword>
<dbReference type="SUPFAM" id="SSF53187">
    <property type="entry name" value="Zn-dependent exopeptidases"/>
    <property type="match status" value="1"/>
</dbReference>
<accession>A0AAD9R9L8</accession>
<reference evidence="16" key="1">
    <citation type="submission" date="2021-08" db="EMBL/GenBank/DDBJ databases">
        <authorList>
            <person name="Misof B."/>
            <person name="Oliver O."/>
            <person name="Podsiadlowski L."/>
            <person name="Donath A."/>
            <person name="Peters R."/>
            <person name="Mayer C."/>
            <person name="Rust J."/>
            <person name="Gunkel S."/>
            <person name="Lesny P."/>
            <person name="Martin S."/>
            <person name="Oeyen J.P."/>
            <person name="Petersen M."/>
            <person name="Panagiotis P."/>
            <person name="Wilbrandt J."/>
            <person name="Tanja T."/>
        </authorList>
    </citation>
    <scope>NUCLEOTIDE SEQUENCE</scope>
    <source>
        <strain evidence="16">GBR_01_08_01A</strain>
        <tissue evidence="16">Thorax + abdomen</tissue>
    </source>
</reference>
<protein>
    <recommendedName>
        <fullName evidence="15">Peptidase M14 domain-containing protein</fullName>
    </recommendedName>
</protein>
<dbReference type="Gene3D" id="1.10.630.10">
    <property type="entry name" value="Cytochrome P450"/>
    <property type="match status" value="1"/>
</dbReference>
<dbReference type="PANTHER" id="PTHR12756:SF45">
    <property type="entry name" value="CYTOSOLIC CARBOXYPEPTIDASE NNA1"/>
    <property type="match status" value="1"/>
</dbReference>
<dbReference type="EMBL" id="JAIFRP010004412">
    <property type="protein sequence ID" value="KAK2575636.1"/>
    <property type="molecule type" value="Genomic_DNA"/>
</dbReference>
<sequence>MTDLLSCSKVRELQAMLFPVQPIPGSALTSLQTPHESQVLERCRILNESIESTLFSGSLDVTRHRQSKETLRVLSNATSQYIVDDIVQEVARWPTECQVIPERVRHIDYNPESPEPFYLSTGKEPTPKPIDDELGTVLFRYCPTNVTNYFSRSCAGGNPILASSNKTFKETSTECTLPSFKDPESDSNIFFVTEISKNADTNSDLQFESRFESGNLGKVVKITDTYYQLYLRRDLYTQRHTQWYYFQISNTRSRITYRLSIVNMCKDESLYNEGLRPLLYSTEDARTRSIGWRRCGDNISYYKNGESDEDKEKHTLTFNISFPHDHDIVYLAHCYPYTYTDLQEYLGKIVSDPIKSRFTKLRLLCRTLAGNGVYYLTITAPTYDEEVRRKRGVVITARVHPGETPSSWTMKGIIDFLTGESNRAKELRERFVFKLIPMLNPDGVIVGNNRCSLSGKDLNRQYRTVMRESYPSVWHTKLMIRRLLEECGVTIYCDLHAHSRKHNIFAYGCESKRAGCNGRLSEQIFPLMLHKNAADKFSFENCKFHVEKGKEGTGRVVAWSMGVQNSYTMEASMGGSRLGSRSGTHFSTQDYEQIGKAFCETLLDFSDQDPTKERLRSKILARLIKEGSNAEEPTNIDLTDYSSDEGDSSESHASDESMSNAYEESRNDDHPIYAPPPSPNFGSTGSVNLLKRRIRTREMERKYLERRKFLQSRAVMDLHTTDPGSDLCYTTDWPDDDTKRGGISARIQRHVEGVGTLVLPGKDEEIKKDERTVERSLLPAIIRPRSVSLGENLLPDDEDRRKIEQRARCHRISRIPKQYPCAASLISRDVKTKVSSFRQQIWMGIPIRNAENGEPIIDNDFRREPLSWGISSLALASCNSKSEILLSSCTEKLRSLEYLEKTTKELRKTKKKLRRKQNLHLEEIKSRAGDVQENVRREDKEKVTKKKRSRLKWQMAVNLSSTIKDNKNVDNSEKTAFLSVKADSLKLLSTNASAKKERRQQKSETRGKSQKYNMVAATERILARNKITKIRTIQQLKSFTAQGSDSSNSEDGMNNGRQFGGGSSTRFHRVLLPTNRNKMSTTGPEVIAGSVPTSAGLSASMVFFSLLIPALVLYYIYFRISRRHMLELAEKLPGPKGLPLIGNAHEFLGNPDTIFRNIYQKSYEFDRVIKIWIGPKLIVFLIDPRDVEVILSSHVYIDKSSEYRFFKPWLGNGLLISTGPKWRAHRKLIAPTFHLNVLKSFIDLFNANSRAVVERMSKEGTKEFDCHDYMSEATVEILLETAMGVSKTTQDKSGFEYAMAVMKMCDILHLRHTKVWLRPDWLFNLTKYGKDQIKLLETIHGLTKKVIQRKKEEYKSGKRNLIDASAQPDAKNEKSNTSVEGLSFGQSAGLKDDLDVDDNDVGEKKRQAFLDLLIEAGQNGVVLNDQEVKEQVDTIMFEGHDTTASGSSFFLSMMGCHPDIQEKVIQELDEIFGDSDRPATFQDTLQMKYLERCLMETLRMYPPVPIIAREIKTDLKLASGDYTVPAGCTVVVATIKMHRLESIYPNPDTFNPDNFLPEKTANRHYYAFVPFSAGPRSCVGRKYAMLKLKILLSTILRNFRVKSDIKEEDFRLQADIILKRAEGFKVRLEPRKPVAVKA</sequence>
<keyword evidence="4" id="KW-0121">Carboxypeptidase</keyword>
<dbReference type="Pfam" id="PF00246">
    <property type="entry name" value="Peptidase_M14"/>
    <property type="match status" value="1"/>
</dbReference>
<keyword evidence="5" id="KW-0645">Protease</keyword>
<keyword evidence="9" id="KW-0503">Monooxygenase</keyword>
<dbReference type="InterPro" id="IPR036396">
    <property type="entry name" value="Cyt_P450_sf"/>
</dbReference>
<evidence type="ECO:0000256" key="9">
    <source>
        <dbReference type="ARBA" id="ARBA00023033"/>
    </source>
</evidence>
<evidence type="ECO:0000256" key="10">
    <source>
        <dbReference type="ARBA" id="ARBA00023049"/>
    </source>
</evidence>
<dbReference type="PANTHER" id="PTHR12756">
    <property type="entry name" value="CYTOSOLIC CARBOXYPEPTIDASE"/>
    <property type="match status" value="1"/>
</dbReference>
<evidence type="ECO:0000256" key="5">
    <source>
        <dbReference type="ARBA" id="ARBA00022670"/>
    </source>
</evidence>
<comment type="cofactor">
    <cofactor evidence="1">
        <name>Zn(2+)</name>
        <dbReference type="ChEBI" id="CHEBI:29105"/>
    </cofactor>
</comment>
<dbReference type="Proteomes" id="UP001258017">
    <property type="component" value="Unassembled WGS sequence"/>
</dbReference>